<proteinExistence type="predicted"/>
<feature type="compositionally biased region" description="Polar residues" evidence="1">
    <location>
        <begin position="149"/>
        <end position="171"/>
    </location>
</feature>
<sequence>MRFLQKPESLTKEEHDSRSNKKSQKKKNKKSRHSSEKEISRYFDAGGTRPGDNDTVQRRHTPPPNTSAVVRNVQSASPVVSNLLEKPFLGFGSRGTHRPTTSYYSWSESGRASSARVTQLAPVLEPLAAGQLQSSRAREQIKGALPEQETIQNRSADQATTKIHSKSQNPISEPAQEISQAAHLPLEPQVAQEIASEALPVHISDKNSIPIPTSTSLAPQNEARLSCTNRTSSTDRAPYPLDSNQCGDIDKLIQQTLSSNPVVEQYSMPWEELLQSCEQAARPSIPTYYDEVPLQYNLPGIQDHYPLDPRDQYTPAAYGHADLRLWGLNVGDYAEHDYPDNTAFVGEHVHWAQPEAIEYQDDSRPCSEETLEEDSEPLDSHDGYDLPAEDGVQWDEGVAEQHDGTQDFRFRDDEAMDEFAMFWQPNRLY</sequence>
<evidence type="ECO:0000313" key="2">
    <source>
        <dbReference type="EMBL" id="CAD0113141.1"/>
    </source>
</evidence>
<reference evidence="2" key="1">
    <citation type="submission" date="2020-06" db="EMBL/GenBank/DDBJ databases">
        <authorList>
            <person name="Onetto C."/>
        </authorList>
    </citation>
    <scope>NUCLEOTIDE SEQUENCE</scope>
</reference>
<feature type="compositionally biased region" description="Basic residues" evidence="1">
    <location>
        <begin position="20"/>
        <end position="32"/>
    </location>
</feature>
<keyword evidence="3" id="KW-1185">Reference proteome</keyword>
<dbReference type="Proteomes" id="UP000745764">
    <property type="component" value="Unassembled WGS sequence"/>
</dbReference>
<name>A0A9N8PVY3_9PEZI</name>
<feature type="region of interest" description="Disordered" evidence="1">
    <location>
        <begin position="359"/>
        <end position="405"/>
    </location>
</feature>
<evidence type="ECO:0000313" key="3">
    <source>
        <dbReference type="Proteomes" id="UP000745764"/>
    </source>
</evidence>
<protein>
    <submittedName>
        <fullName evidence="2">Uncharacterized protein</fullName>
    </submittedName>
</protein>
<dbReference type="AlphaFoldDB" id="A0A9N8PVY3"/>
<feature type="region of interest" description="Disordered" evidence="1">
    <location>
        <begin position="147"/>
        <end position="174"/>
    </location>
</feature>
<accession>A0A9N8PVY3</accession>
<comment type="caution">
    <text evidence="2">The sequence shown here is derived from an EMBL/GenBank/DDBJ whole genome shotgun (WGS) entry which is preliminary data.</text>
</comment>
<feature type="region of interest" description="Disordered" evidence="1">
    <location>
        <begin position="222"/>
        <end position="241"/>
    </location>
</feature>
<feature type="compositionally biased region" description="Polar residues" evidence="1">
    <location>
        <begin position="226"/>
        <end position="235"/>
    </location>
</feature>
<dbReference type="EMBL" id="CAINUL010000015">
    <property type="protein sequence ID" value="CAD0113141.1"/>
    <property type="molecule type" value="Genomic_DNA"/>
</dbReference>
<evidence type="ECO:0000256" key="1">
    <source>
        <dbReference type="SAM" id="MobiDB-lite"/>
    </source>
</evidence>
<feature type="region of interest" description="Disordered" evidence="1">
    <location>
        <begin position="1"/>
        <end position="73"/>
    </location>
</feature>
<organism evidence="2 3">
    <name type="scientific">Aureobasidium uvarum</name>
    <dbReference type="NCBI Taxonomy" id="2773716"/>
    <lineage>
        <taxon>Eukaryota</taxon>
        <taxon>Fungi</taxon>
        <taxon>Dikarya</taxon>
        <taxon>Ascomycota</taxon>
        <taxon>Pezizomycotina</taxon>
        <taxon>Dothideomycetes</taxon>
        <taxon>Dothideomycetidae</taxon>
        <taxon>Dothideales</taxon>
        <taxon>Saccotheciaceae</taxon>
        <taxon>Aureobasidium</taxon>
    </lineage>
</organism>
<feature type="compositionally biased region" description="Basic and acidic residues" evidence="1">
    <location>
        <begin position="9"/>
        <end position="19"/>
    </location>
</feature>
<dbReference type="OrthoDB" id="2537141at2759"/>
<gene>
    <name evidence="2" type="ORF">AWRI4620_LOCUS7396</name>
</gene>